<dbReference type="Gene3D" id="4.10.1000.10">
    <property type="entry name" value="Zinc finger, CCCH-type"/>
    <property type="match status" value="1"/>
</dbReference>
<dbReference type="EMBL" id="JAAIUW010000004">
    <property type="protein sequence ID" value="KAF7835860.1"/>
    <property type="molecule type" value="Genomic_DNA"/>
</dbReference>
<evidence type="ECO:0000256" key="3">
    <source>
        <dbReference type="ARBA" id="ARBA00022833"/>
    </source>
</evidence>
<feature type="domain" description="C3H1-type" evidence="7">
    <location>
        <begin position="259"/>
        <end position="287"/>
    </location>
</feature>
<dbReference type="InterPro" id="IPR000571">
    <property type="entry name" value="Znf_CCCH"/>
</dbReference>
<dbReference type="GO" id="GO:0003677">
    <property type="term" value="F:DNA binding"/>
    <property type="evidence" value="ECO:0007669"/>
    <property type="project" value="UniProtKB-KW"/>
</dbReference>
<dbReference type="OrthoDB" id="411372at2759"/>
<comment type="caution">
    <text evidence="8">The sequence shown here is derived from an EMBL/GenBank/DDBJ whole genome shotgun (WGS) entry which is preliminary data.</text>
</comment>
<keyword evidence="3 5" id="KW-0862">Zinc</keyword>
<dbReference type="InterPro" id="IPR036855">
    <property type="entry name" value="Znf_CCCH_sf"/>
</dbReference>
<keyword evidence="9" id="KW-1185">Reference proteome</keyword>
<reference evidence="8" key="1">
    <citation type="submission" date="2020-09" db="EMBL/GenBank/DDBJ databases">
        <title>Genome-Enabled Discovery of Anthraquinone Biosynthesis in Senna tora.</title>
        <authorList>
            <person name="Kang S.-H."/>
            <person name="Pandey R.P."/>
            <person name="Lee C.-M."/>
            <person name="Sim J.-S."/>
            <person name="Jeong J.-T."/>
            <person name="Choi B.-S."/>
            <person name="Jung M."/>
            <person name="Ginzburg D."/>
            <person name="Zhao K."/>
            <person name="Won S.Y."/>
            <person name="Oh T.-J."/>
            <person name="Yu Y."/>
            <person name="Kim N.-H."/>
            <person name="Lee O.R."/>
            <person name="Lee T.-H."/>
            <person name="Bashyal P."/>
            <person name="Kim T.-S."/>
            <person name="Lee W.-H."/>
            <person name="Kawkins C."/>
            <person name="Kim C.-K."/>
            <person name="Kim J.S."/>
            <person name="Ahn B.O."/>
            <person name="Rhee S.Y."/>
            <person name="Sohng J.K."/>
        </authorList>
    </citation>
    <scope>NUCLEOTIDE SEQUENCE</scope>
    <source>
        <tissue evidence="8">Leaf</tissue>
    </source>
</reference>
<evidence type="ECO:0000256" key="1">
    <source>
        <dbReference type="ARBA" id="ARBA00022723"/>
    </source>
</evidence>
<proteinExistence type="predicted"/>
<evidence type="ECO:0000313" key="9">
    <source>
        <dbReference type="Proteomes" id="UP000634136"/>
    </source>
</evidence>
<dbReference type="GO" id="GO:0003729">
    <property type="term" value="F:mRNA binding"/>
    <property type="evidence" value="ECO:0007669"/>
    <property type="project" value="UniProtKB-ARBA"/>
</dbReference>
<feature type="region of interest" description="Disordered" evidence="6">
    <location>
        <begin position="645"/>
        <end position="680"/>
    </location>
</feature>
<feature type="compositionally biased region" description="Basic and acidic residues" evidence="6">
    <location>
        <begin position="653"/>
        <end position="668"/>
    </location>
</feature>
<feature type="domain" description="C3H1-type" evidence="7">
    <location>
        <begin position="218"/>
        <end position="246"/>
    </location>
</feature>
<feature type="zinc finger region" description="C3H1-type" evidence="5">
    <location>
        <begin position="339"/>
        <end position="367"/>
    </location>
</feature>
<keyword evidence="4" id="KW-0238">DNA-binding</keyword>
<dbReference type="PROSITE" id="PS50103">
    <property type="entry name" value="ZF_C3H1"/>
    <property type="match status" value="4"/>
</dbReference>
<feature type="zinc finger region" description="C3H1-type" evidence="5">
    <location>
        <begin position="218"/>
        <end position="246"/>
    </location>
</feature>
<gene>
    <name evidence="8" type="ORF">G2W53_010719</name>
</gene>
<sequence length="713" mass="77902">MANQLYHYGYSPTNGGASPSSPAAAAVVGAATSLSSGRYLPTDMYFPQRKDSSSLWYPSYAASDIDIGPPGVATRNSTSAVGATSSTTSNLLSQASWPAAIAAAAAAANAGDPIATNMKRSSDALYHPTALLAHNTIGQSEAWYSTSSLTKRPRYENASNLPIYPQRPGEKDCAHYMLTRTCKFGDSCKFDHPIWVPEGGIPDWKEVPNVATETLPERPGEPDCPYFVKTQRCKFGPRCKFNHPKDLFENADVSGLPERPTEPPCAFYMKTGRCKFGVTCKFHHPRDIQIQLSVEQNGAFEHTQFAANAEGATGDTTLSNPFMSYTYPSLQNSKGLPIRLGEVDCPFYMKTGSCKYGATCRYNHPDWSVAGFGYSVLTSAAANLNLGIVNPAASIYQAIDPTLSNATRSDMARGKSLYYLALPCAATEGFAAAEAVGSHRRDRRRWCLPLVPLPVASDVESCLPSRFGNMETSGCLYITVACGSAVYFGFGQGVWEVHYISTGTQAFEWGERTQGEATVRSLIASFAEVMKGRRVGDGKGEDAYTRKYKHSRECHIPVERRPRTQGLALTNLKPRVAQEIEKPQQAVNRPLALTWVPKKVGNATNHIHSAEEDIIREESGVGSSKKLEGNHIHSAEEDIISIEGSRLSSSSPKVKEEMQVGKDCEDTQYRATDPSGSRKIQDTQFVLRPSKMDRESSFKGDLDDEILDDLNFF</sequence>
<feature type="domain" description="C3H1-type" evidence="7">
    <location>
        <begin position="167"/>
        <end position="195"/>
    </location>
</feature>
<evidence type="ECO:0000256" key="4">
    <source>
        <dbReference type="ARBA" id="ARBA00023125"/>
    </source>
</evidence>
<dbReference type="FunFam" id="2.30.30.1190:FF:000004">
    <property type="entry name" value="Zinc finger CCCH domain-containing protein 37"/>
    <property type="match status" value="1"/>
</dbReference>
<dbReference type="SMART" id="SM00356">
    <property type="entry name" value="ZnF_C3H1"/>
    <property type="match status" value="4"/>
</dbReference>
<dbReference type="Gene3D" id="2.30.30.1190">
    <property type="match status" value="2"/>
</dbReference>
<dbReference type="PANTHER" id="PTHR12506:SF82">
    <property type="entry name" value="ZINC FINGER CCCH DOMAIN-CONTAINING PROTEIN 64-RELATED"/>
    <property type="match status" value="1"/>
</dbReference>
<feature type="zinc finger region" description="C3H1-type" evidence="5">
    <location>
        <begin position="259"/>
        <end position="287"/>
    </location>
</feature>
<dbReference type="PANTHER" id="PTHR12506">
    <property type="entry name" value="PROTEIN PHOSPHATASE RELATED"/>
    <property type="match status" value="1"/>
</dbReference>
<evidence type="ECO:0000256" key="2">
    <source>
        <dbReference type="ARBA" id="ARBA00022771"/>
    </source>
</evidence>
<accession>A0A835CBZ0</accession>
<keyword evidence="1 5" id="KW-0479">Metal-binding</keyword>
<evidence type="ECO:0000256" key="5">
    <source>
        <dbReference type="PROSITE-ProRule" id="PRU00723"/>
    </source>
</evidence>
<evidence type="ECO:0000259" key="7">
    <source>
        <dbReference type="PROSITE" id="PS50103"/>
    </source>
</evidence>
<feature type="domain" description="C3H1-type" evidence="7">
    <location>
        <begin position="339"/>
        <end position="367"/>
    </location>
</feature>
<dbReference type="GO" id="GO:0008270">
    <property type="term" value="F:zinc ion binding"/>
    <property type="evidence" value="ECO:0007669"/>
    <property type="project" value="UniProtKB-KW"/>
</dbReference>
<evidence type="ECO:0000313" key="8">
    <source>
        <dbReference type="EMBL" id="KAF7835860.1"/>
    </source>
</evidence>
<feature type="zinc finger region" description="C3H1-type" evidence="5">
    <location>
        <begin position="167"/>
        <end position="195"/>
    </location>
</feature>
<dbReference type="Proteomes" id="UP000634136">
    <property type="component" value="Unassembled WGS sequence"/>
</dbReference>
<dbReference type="SUPFAM" id="SSF90229">
    <property type="entry name" value="CCCH zinc finger"/>
    <property type="match status" value="4"/>
</dbReference>
<dbReference type="InterPro" id="IPR050974">
    <property type="entry name" value="Plant_ZF_CCCH"/>
</dbReference>
<organism evidence="8 9">
    <name type="scientific">Senna tora</name>
    <dbReference type="NCBI Taxonomy" id="362788"/>
    <lineage>
        <taxon>Eukaryota</taxon>
        <taxon>Viridiplantae</taxon>
        <taxon>Streptophyta</taxon>
        <taxon>Embryophyta</taxon>
        <taxon>Tracheophyta</taxon>
        <taxon>Spermatophyta</taxon>
        <taxon>Magnoliopsida</taxon>
        <taxon>eudicotyledons</taxon>
        <taxon>Gunneridae</taxon>
        <taxon>Pentapetalae</taxon>
        <taxon>rosids</taxon>
        <taxon>fabids</taxon>
        <taxon>Fabales</taxon>
        <taxon>Fabaceae</taxon>
        <taxon>Caesalpinioideae</taxon>
        <taxon>Cassia clade</taxon>
        <taxon>Senna</taxon>
    </lineage>
</organism>
<name>A0A835CBZ0_9FABA</name>
<dbReference type="Pfam" id="PF00642">
    <property type="entry name" value="zf-CCCH"/>
    <property type="match status" value="4"/>
</dbReference>
<protein>
    <submittedName>
        <fullName evidence="8">Zinc finger CCCH domain-containing protein 37</fullName>
    </submittedName>
</protein>
<evidence type="ECO:0000256" key="6">
    <source>
        <dbReference type="SAM" id="MobiDB-lite"/>
    </source>
</evidence>
<keyword evidence="2 5" id="KW-0863">Zinc-finger</keyword>
<dbReference type="AlphaFoldDB" id="A0A835CBZ0"/>